<dbReference type="AlphaFoldDB" id="A0A174HUH2"/>
<dbReference type="EMBL" id="QRHZ01000015">
    <property type="protein sequence ID" value="RHG13798.1"/>
    <property type="molecule type" value="Genomic_DNA"/>
</dbReference>
<dbReference type="Pfam" id="PF13190">
    <property type="entry name" value="PDGLE"/>
    <property type="match status" value="1"/>
</dbReference>
<dbReference type="InterPro" id="IPR002751">
    <property type="entry name" value="CbiM/NikMN"/>
</dbReference>
<evidence type="ECO:0000313" key="18">
    <source>
        <dbReference type="Proteomes" id="UP000095409"/>
    </source>
</evidence>
<keyword evidence="6 7" id="KW-0472">Membrane</keyword>
<dbReference type="EMBL" id="CZBA01000006">
    <property type="protein sequence ID" value="CUP43230.1"/>
    <property type="molecule type" value="Genomic_DNA"/>
</dbReference>
<feature type="transmembrane region" description="Helical" evidence="7">
    <location>
        <begin position="230"/>
        <end position="252"/>
    </location>
</feature>
<dbReference type="Proteomes" id="UP000261222">
    <property type="component" value="Unassembled WGS sequence"/>
</dbReference>
<dbReference type="RefSeq" id="WP_055055788.1">
    <property type="nucleotide sequence ID" value="NZ_CAXSOH010000014.1"/>
</dbReference>
<accession>A0A174HUH2</accession>
<dbReference type="NCBIfam" id="NF005598">
    <property type="entry name" value="PRK07331.1"/>
    <property type="match status" value="1"/>
</dbReference>
<evidence type="ECO:0000256" key="5">
    <source>
        <dbReference type="ARBA" id="ARBA00022989"/>
    </source>
</evidence>
<dbReference type="Pfam" id="PF01891">
    <property type="entry name" value="CbiM"/>
    <property type="match status" value="1"/>
</dbReference>
<dbReference type="EMBL" id="QRSS01000019">
    <property type="protein sequence ID" value="RGQ03188.1"/>
    <property type="molecule type" value="Genomic_DNA"/>
</dbReference>
<protein>
    <submittedName>
        <fullName evidence="11">Cobalt transporter CbiM</fullName>
    </submittedName>
    <submittedName>
        <fullName evidence="9">Energy-coupling factor transporter probable substrate-capture protein NikMN</fullName>
    </submittedName>
</protein>
<dbReference type="Proteomes" id="UP000293506">
    <property type="component" value="Unassembled WGS sequence"/>
</dbReference>
<dbReference type="Proteomes" id="UP000284242">
    <property type="component" value="Unassembled WGS sequence"/>
</dbReference>
<evidence type="ECO:0000313" key="14">
    <source>
        <dbReference type="EMBL" id="RHG13798.1"/>
    </source>
</evidence>
<evidence type="ECO:0000313" key="23">
    <source>
        <dbReference type="Proteomes" id="UP000284220"/>
    </source>
</evidence>
<evidence type="ECO:0000313" key="17">
    <source>
        <dbReference type="EMBL" id="RYT65319.1"/>
    </source>
</evidence>
<dbReference type="Proteomes" id="UP000095413">
    <property type="component" value="Unassembled WGS sequence"/>
</dbReference>
<feature type="transmembrane region" description="Helical" evidence="7">
    <location>
        <begin position="40"/>
        <end position="60"/>
    </location>
</feature>
<evidence type="ECO:0000256" key="2">
    <source>
        <dbReference type="ARBA" id="ARBA00022448"/>
    </source>
</evidence>
<dbReference type="EMBL" id="CYZD01000026">
    <property type="protein sequence ID" value="CUO78534.1"/>
    <property type="molecule type" value="Genomic_DNA"/>
</dbReference>
<organism evidence="9 18">
    <name type="scientific">Blautia obeum</name>
    <dbReference type="NCBI Taxonomy" id="40520"/>
    <lineage>
        <taxon>Bacteria</taxon>
        <taxon>Bacillati</taxon>
        <taxon>Bacillota</taxon>
        <taxon>Clostridia</taxon>
        <taxon>Lachnospirales</taxon>
        <taxon>Lachnospiraceae</taxon>
        <taxon>Blautia</taxon>
    </lineage>
</organism>
<dbReference type="PANTHER" id="PTHR34229:SF1">
    <property type="entry name" value="METAL TRANSPORT PROTEIN HI_1621-RELATED"/>
    <property type="match status" value="1"/>
</dbReference>
<dbReference type="Proteomes" id="UP000283585">
    <property type="component" value="Unassembled WGS sequence"/>
</dbReference>
<dbReference type="GO" id="GO:0005886">
    <property type="term" value="C:plasma membrane"/>
    <property type="evidence" value="ECO:0007669"/>
    <property type="project" value="UniProtKB-SubCell"/>
</dbReference>
<evidence type="ECO:0000256" key="7">
    <source>
        <dbReference type="SAM" id="Phobius"/>
    </source>
</evidence>
<dbReference type="InterPro" id="IPR025937">
    <property type="entry name" value="PDGLE_dom"/>
</dbReference>
<evidence type="ECO:0000313" key="16">
    <source>
        <dbReference type="EMBL" id="RHL43824.1"/>
    </source>
</evidence>
<evidence type="ECO:0000313" key="22">
    <source>
        <dbReference type="Proteomes" id="UP000284024"/>
    </source>
</evidence>
<dbReference type="EMBL" id="QSUB01000014">
    <property type="protein sequence ID" value="RGN01711.1"/>
    <property type="molecule type" value="Genomic_DNA"/>
</dbReference>
<dbReference type="Gene3D" id="1.10.1760.20">
    <property type="match status" value="1"/>
</dbReference>
<sequence>MHIPENYLSPSTCAVMTAAMLPVWGYSINKIRTEIPKAKMPLLGIGAAFSFLGMMFNVPLPGGTTGHAVGGTLIAILTGSPAAGCISVSIALLIQALLFGDGGILAFGANCFNMAFVLPYLGFFLYQLLLKKTGKRKLSAAIGAYVGINAAAFCAAVEFGIQPLLFKNVAGQALYCPYPLSVSIPAMMVGHITLFGLAEIVLTVVVLAFVEKVSPAALDNVPEKSSFKPLYILIGALIVLTPIGLLATGTAWGEWGVDEMATLVSGGTQLGYTPSGMESGFELSTLFPDYSMTGMPEWTGYILSAVVGVALLVIFFKIISSLMKDKVDFKKKAA</sequence>
<reference evidence="17 26" key="3">
    <citation type="journal article" date="2019" name="Science, e1252229">
        <title>Invertible promoters mediate bacterial phase variation, antibiotic resistance, and host adaptation in the gut.</title>
        <authorList>
            <person name="Jiang X."/>
            <person name="Hall A.B."/>
            <person name="Arthur T.D."/>
            <person name="Plichta D.R."/>
            <person name="Covington C.T."/>
            <person name="Poyet M."/>
            <person name="Crothers J."/>
            <person name="Moses P.L."/>
            <person name="Tolonen A.C."/>
            <person name="Vlamakis H."/>
            <person name="Alm E.J."/>
            <person name="Xavier R.J."/>
        </authorList>
    </citation>
    <scope>NUCLEOTIDE SEQUENCE [LARGE SCALE GENOMIC DNA]</scope>
    <source>
        <strain evidence="26">af_0058</strain>
        <strain evidence="17">Af_0058</strain>
    </source>
</reference>
<dbReference type="Proteomes" id="UP000285897">
    <property type="component" value="Unassembled WGS sequence"/>
</dbReference>
<proteinExistence type="predicted"/>
<feature type="transmembrane region" description="Helical" evidence="7">
    <location>
        <begin position="298"/>
        <end position="322"/>
    </location>
</feature>
<evidence type="ECO:0000313" key="21">
    <source>
        <dbReference type="Proteomes" id="UP000283585"/>
    </source>
</evidence>
<reference evidence="18 19" key="1">
    <citation type="submission" date="2015-09" db="EMBL/GenBank/DDBJ databases">
        <authorList>
            <consortium name="Pathogen Informatics"/>
        </authorList>
    </citation>
    <scope>NUCLEOTIDE SEQUENCE [LARGE SCALE GENOMIC DNA]</scope>
    <source>
        <strain evidence="9 18">2789STDY5608837</strain>
        <strain evidence="10 19">2789STDY5834921</strain>
    </source>
</reference>
<evidence type="ECO:0000313" key="19">
    <source>
        <dbReference type="Proteomes" id="UP000095413"/>
    </source>
</evidence>
<evidence type="ECO:0000313" key="9">
    <source>
        <dbReference type="EMBL" id="CUO78534.1"/>
    </source>
</evidence>
<dbReference type="Proteomes" id="UP000284220">
    <property type="component" value="Unassembled WGS sequence"/>
</dbReference>
<dbReference type="NCBIfam" id="NF008873">
    <property type="entry name" value="PRK11909.1"/>
    <property type="match status" value="1"/>
</dbReference>
<feature type="transmembrane region" description="Helical" evidence="7">
    <location>
        <begin position="104"/>
        <end position="126"/>
    </location>
</feature>
<dbReference type="Proteomes" id="UP000284024">
    <property type="component" value="Unassembled WGS sequence"/>
</dbReference>
<dbReference type="OrthoDB" id="5395048at2"/>
<evidence type="ECO:0000313" key="20">
    <source>
        <dbReference type="Proteomes" id="UP000261222"/>
    </source>
</evidence>
<evidence type="ECO:0000313" key="15">
    <source>
        <dbReference type="EMBL" id="RHH14774.1"/>
    </source>
</evidence>
<evidence type="ECO:0000313" key="25">
    <source>
        <dbReference type="Proteomes" id="UP000285897"/>
    </source>
</evidence>
<dbReference type="EMBL" id="QRJH01000015">
    <property type="protein sequence ID" value="RHH14774.1"/>
    <property type="molecule type" value="Genomic_DNA"/>
</dbReference>
<feature type="transmembrane region" description="Helical" evidence="7">
    <location>
        <begin position="188"/>
        <end position="210"/>
    </location>
</feature>
<evidence type="ECO:0000313" key="13">
    <source>
        <dbReference type="EMBL" id="RGS70053.1"/>
    </source>
</evidence>
<dbReference type="PANTHER" id="PTHR34229">
    <property type="entry name" value="METAL TRANSPORT PROTEIN HI_1621-RELATED"/>
    <property type="match status" value="1"/>
</dbReference>
<keyword evidence="4 7" id="KW-0812">Transmembrane</keyword>
<name>A0A174HUH2_9FIRM</name>
<gene>
    <name evidence="9" type="primary">nikMN</name>
    <name evidence="11" type="synonym">cbiM</name>
    <name evidence="16" type="ORF">DW021_15195</name>
    <name evidence="15" type="ORF">DW222_17405</name>
    <name evidence="14" type="ORF">DW272_16270</name>
    <name evidence="13" type="ORF">DWX77_13895</name>
    <name evidence="12" type="ORF">DWZ12_13520</name>
    <name evidence="11" type="ORF">DXB81_17365</name>
    <name evidence="17" type="ORF">EAI82_11575</name>
    <name evidence="9" type="ORF">ERS852394_03022</name>
    <name evidence="10" type="ORF">ERS852533_01336</name>
</gene>
<keyword evidence="2" id="KW-0813">Transport</keyword>
<evidence type="ECO:0000313" key="10">
    <source>
        <dbReference type="EMBL" id="CUP43230.1"/>
    </source>
</evidence>
<feature type="transmembrane region" description="Helical" evidence="7">
    <location>
        <begin position="138"/>
        <end position="161"/>
    </location>
</feature>
<dbReference type="Proteomes" id="UP000095409">
    <property type="component" value="Unassembled WGS sequence"/>
</dbReference>
<reference evidence="20 21" key="2">
    <citation type="submission" date="2018-08" db="EMBL/GenBank/DDBJ databases">
        <title>A genome reference for cultivated species of the human gut microbiota.</title>
        <authorList>
            <person name="Zou Y."/>
            <person name="Xue W."/>
            <person name="Luo G."/>
        </authorList>
    </citation>
    <scope>NUCLEOTIDE SEQUENCE [LARGE SCALE GENOMIC DNA]</scope>
    <source>
        <strain evidence="13 24">AF21-24</strain>
        <strain evidence="12 21">AF29-2BH</strain>
        <strain evidence="16 25">AF37-6AC</strain>
        <strain evidence="15 22">AM18-2AC</strain>
        <strain evidence="14 23">AM22-9LB</strain>
        <strain evidence="11 20">OM06-11AA</strain>
    </source>
</reference>
<evidence type="ECO:0000313" key="11">
    <source>
        <dbReference type="EMBL" id="RGN01711.1"/>
    </source>
</evidence>
<evidence type="ECO:0000313" key="24">
    <source>
        <dbReference type="Proteomes" id="UP000284242"/>
    </source>
</evidence>
<comment type="subcellular location">
    <subcellularLocation>
        <location evidence="1">Cell membrane</location>
        <topology evidence="1">Multi-pass membrane protein</topology>
    </subcellularLocation>
</comment>
<evidence type="ECO:0000256" key="1">
    <source>
        <dbReference type="ARBA" id="ARBA00004651"/>
    </source>
</evidence>
<feature type="domain" description="PDGLE" evidence="8">
    <location>
        <begin position="230"/>
        <end position="324"/>
    </location>
</feature>
<dbReference type="EMBL" id="QRVV01000060">
    <property type="protein sequence ID" value="RGS70053.1"/>
    <property type="molecule type" value="Genomic_DNA"/>
</dbReference>
<dbReference type="GO" id="GO:0000041">
    <property type="term" value="P:transition metal ion transport"/>
    <property type="evidence" value="ECO:0007669"/>
    <property type="project" value="InterPro"/>
</dbReference>
<evidence type="ECO:0000256" key="3">
    <source>
        <dbReference type="ARBA" id="ARBA00022475"/>
    </source>
</evidence>
<evidence type="ECO:0000256" key="6">
    <source>
        <dbReference type="ARBA" id="ARBA00023136"/>
    </source>
</evidence>
<evidence type="ECO:0000313" key="26">
    <source>
        <dbReference type="Proteomes" id="UP000293506"/>
    </source>
</evidence>
<evidence type="ECO:0000313" key="12">
    <source>
        <dbReference type="EMBL" id="RGQ03188.1"/>
    </source>
</evidence>
<keyword evidence="5 7" id="KW-1133">Transmembrane helix</keyword>
<dbReference type="EMBL" id="RCXQ01000011">
    <property type="protein sequence ID" value="RYT65319.1"/>
    <property type="molecule type" value="Genomic_DNA"/>
</dbReference>
<evidence type="ECO:0000259" key="8">
    <source>
        <dbReference type="Pfam" id="PF13190"/>
    </source>
</evidence>
<keyword evidence="3" id="KW-1003">Cell membrane</keyword>
<feature type="transmembrane region" description="Helical" evidence="7">
    <location>
        <begin position="7"/>
        <end position="28"/>
    </location>
</feature>
<dbReference type="EMBL" id="QROS01000015">
    <property type="protein sequence ID" value="RHL43824.1"/>
    <property type="molecule type" value="Genomic_DNA"/>
</dbReference>
<feature type="transmembrane region" description="Helical" evidence="7">
    <location>
        <begin position="72"/>
        <end position="98"/>
    </location>
</feature>
<evidence type="ECO:0000256" key="4">
    <source>
        <dbReference type="ARBA" id="ARBA00022692"/>
    </source>
</evidence>